<evidence type="ECO:0008006" key="7">
    <source>
        <dbReference type="Google" id="ProtNLM"/>
    </source>
</evidence>
<feature type="repeat" description="TPR" evidence="3">
    <location>
        <begin position="401"/>
        <end position="434"/>
    </location>
</feature>
<evidence type="ECO:0000313" key="5">
    <source>
        <dbReference type="EMBL" id="TKJ41641.1"/>
    </source>
</evidence>
<gene>
    <name evidence="5" type="ORF">CEE37_03480</name>
</gene>
<accession>A0A532V348</accession>
<keyword evidence="4" id="KW-0732">Signal</keyword>
<feature type="repeat" description="TPR" evidence="3">
    <location>
        <begin position="469"/>
        <end position="502"/>
    </location>
</feature>
<comment type="caution">
    <text evidence="5">The sequence shown here is derived from an EMBL/GenBank/DDBJ whole genome shotgun (WGS) entry which is preliminary data.</text>
</comment>
<keyword evidence="1" id="KW-0677">Repeat</keyword>
<evidence type="ECO:0000256" key="2">
    <source>
        <dbReference type="ARBA" id="ARBA00022803"/>
    </source>
</evidence>
<evidence type="ECO:0000256" key="4">
    <source>
        <dbReference type="SAM" id="SignalP"/>
    </source>
</evidence>
<dbReference type="InterPro" id="IPR011990">
    <property type="entry name" value="TPR-like_helical_dom_sf"/>
</dbReference>
<dbReference type="SUPFAM" id="SSF48452">
    <property type="entry name" value="TPR-like"/>
    <property type="match status" value="3"/>
</dbReference>
<dbReference type="PANTHER" id="PTHR44943">
    <property type="entry name" value="CELLULOSE SYNTHASE OPERON PROTEIN C"/>
    <property type="match status" value="1"/>
</dbReference>
<evidence type="ECO:0000313" key="6">
    <source>
        <dbReference type="Proteomes" id="UP000319619"/>
    </source>
</evidence>
<proteinExistence type="predicted"/>
<organism evidence="5 6">
    <name type="scientific">candidate division LCP-89 bacterium B3_LCP</name>
    <dbReference type="NCBI Taxonomy" id="2012998"/>
    <lineage>
        <taxon>Bacteria</taxon>
        <taxon>Pseudomonadati</taxon>
        <taxon>Bacteria division LCP-89</taxon>
    </lineage>
</organism>
<reference evidence="5 6" key="1">
    <citation type="submission" date="2017-06" db="EMBL/GenBank/DDBJ databases">
        <title>Novel microbial phyla capable of carbon fixation and sulfur reduction in deep-sea sediments.</title>
        <authorList>
            <person name="Huang J."/>
            <person name="Baker B."/>
            <person name="Wang Y."/>
        </authorList>
    </citation>
    <scope>NUCLEOTIDE SEQUENCE [LARGE SCALE GENOMIC DNA]</scope>
    <source>
        <strain evidence="5">B3_LCP</strain>
    </source>
</reference>
<dbReference type="Pfam" id="PF12895">
    <property type="entry name" value="ANAPC3"/>
    <property type="match status" value="1"/>
</dbReference>
<evidence type="ECO:0000256" key="1">
    <source>
        <dbReference type="ARBA" id="ARBA00022737"/>
    </source>
</evidence>
<protein>
    <recommendedName>
        <fullName evidence="7">Outer membrane lipoprotein BamD-like domain-containing protein</fullName>
    </recommendedName>
</protein>
<feature type="signal peptide" evidence="4">
    <location>
        <begin position="1"/>
        <end position="20"/>
    </location>
</feature>
<dbReference type="InterPro" id="IPR051685">
    <property type="entry name" value="Ycf3/AcsC/BcsC/TPR_MFPF"/>
</dbReference>
<evidence type="ECO:0000256" key="3">
    <source>
        <dbReference type="PROSITE-ProRule" id="PRU00339"/>
    </source>
</evidence>
<sequence length="518" mass="58934">MKRIVMVIFIVALATLSAGAYTDLFQQSWDLNWRGDHQGAVRGYLEFAKANSKHELAPVAMYNAASINFLELNDFDAARDGFLELVQEHPATKWTAEAYSCLARIALADENPRQAVDYYRQALKLSSGDNYSLPDTWIDEVLQNFRDNLTDLNDPEFTLNVYRDIAAFIPPGNQAAEAKYNLGMVLKETDRNEEAASAFIELLYFYPYSGFSGTVIENERELIDQHHDFPWNAVETMREGIALYRQRQYSQARDIFKGVSEEFHDTPLVENAELSLIGAEIHITGDFETGAEMLQDYIDKYPDGVGSSEASDRLEETERILRMMDRLAVNPDDYPTHVSLGFQLLRRGFFGKAADHFEAATVDTTSDAAYMGLGYAYLNSGRTEDGIKAFERYLQSSPNDGNAYNRIGYAYLGLGQMDEALTCFQRYVELEPDNPNSHDSYAECLMNLERYEEAITQYQRAIELNPGFTNPYFMLGEVYNRMGDEENALRYYRQYLEQDPNGFQSVQAQANISSLSQN</sequence>
<dbReference type="Pfam" id="PF13181">
    <property type="entry name" value="TPR_8"/>
    <property type="match status" value="2"/>
</dbReference>
<dbReference type="PROSITE" id="PS50293">
    <property type="entry name" value="TPR_REGION"/>
    <property type="match status" value="2"/>
</dbReference>
<feature type="repeat" description="TPR" evidence="3">
    <location>
        <begin position="176"/>
        <end position="209"/>
    </location>
</feature>
<dbReference type="SMART" id="SM00028">
    <property type="entry name" value="TPR"/>
    <property type="match status" value="6"/>
</dbReference>
<name>A0A532V348_UNCL8</name>
<dbReference type="PROSITE" id="PS50005">
    <property type="entry name" value="TPR"/>
    <property type="match status" value="6"/>
</dbReference>
<dbReference type="Gene3D" id="1.25.40.10">
    <property type="entry name" value="Tetratricopeptide repeat domain"/>
    <property type="match status" value="4"/>
</dbReference>
<dbReference type="Proteomes" id="UP000319619">
    <property type="component" value="Unassembled WGS sequence"/>
</dbReference>
<keyword evidence="2 3" id="KW-0802">TPR repeat</keyword>
<dbReference type="PANTHER" id="PTHR44943:SF8">
    <property type="entry name" value="TPR REPEAT-CONTAINING PROTEIN MJ0263"/>
    <property type="match status" value="1"/>
</dbReference>
<dbReference type="InterPro" id="IPR019734">
    <property type="entry name" value="TPR_rpt"/>
</dbReference>
<feature type="repeat" description="TPR" evidence="3">
    <location>
        <begin position="96"/>
        <end position="129"/>
    </location>
</feature>
<feature type="repeat" description="TPR" evidence="3">
    <location>
        <begin position="367"/>
        <end position="400"/>
    </location>
</feature>
<feature type="chain" id="PRO_5022077409" description="Outer membrane lipoprotein BamD-like domain-containing protein" evidence="4">
    <location>
        <begin position="21"/>
        <end position="518"/>
    </location>
</feature>
<dbReference type="AlphaFoldDB" id="A0A532V348"/>
<dbReference type="EMBL" id="NJBN01000002">
    <property type="protein sequence ID" value="TKJ41641.1"/>
    <property type="molecule type" value="Genomic_DNA"/>
</dbReference>
<feature type="repeat" description="TPR" evidence="3">
    <location>
        <begin position="435"/>
        <end position="468"/>
    </location>
</feature>
<dbReference type="Pfam" id="PF13174">
    <property type="entry name" value="TPR_6"/>
    <property type="match status" value="1"/>
</dbReference>